<dbReference type="Proteomes" id="UP000668068">
    <property type="component" value="Unassembled WGS sequence"/>
</dbReference>
<evidence type="ECO:0000313" key="3">
    <source>
        <dbReference type="Proteomes" id="UP000668068"/>
    </source>
</evidence>
<name>A0AAW4IZP8_CLOPF</name>
<evidence type="ECO:0000256" key="1">
    <source>
        <dbReference type="SAM" id="Phobius"/>
    </source>
</evidence>
<feature type="transmembrane region" description="Helical" evidence="1">
    <location>
        <begin position="33"/>
        <end position="52"/>
    </location>
</feature>
<organism evidence="2 3">
    <name type="scientific">Clostridium perfringens</name>
    <dbReference type="NCBI Taxonomy" id="1502"/>
    <lineage>
        <taxon>Bacteria</taxon>
        <taxon>Bacillati</taxon>
        <taxon>Bacillota</taxon>
        <taxon>Clostridia</taxon>
        <taxon>Eubacteriales</taxon>
        <taxon>Clostridiaceae</taxon>
        <taxon>Clostridium</taxon>
    </lineage>
</organism>
<keyword evidence="1" id="KW-0472">Membrane</keyword>
<keyword evidence="1" id="KW-1133">Transmembrane helix</keyword>
<accession>A0AAW4IZP8</accession>
<proteinExistence type="predicted"/>
<dbReference type="AlphaFoldDB" id="A0AAW4IZP8"/>
<comment type="caution">
    <text evidence="2">The sequence shown here is derived from an EMBL/GenBank/DDBJ whole genome shotgun (WGS) entry which is preliminary data.</text>
</comment>
<gene>
    <name evidence="2" type="ORF">JJB47_11875</name>
</gene>
<dbReference type="EMBL" id="JAENQP010000007">
    <property type="protein sequence ID" value="MBO3359470.1"/>
    <property type="molecule type" value="Genomic_DNA"/>
</dbReference>
<keyword evidence="1" id="KW-0812">Transmembrane</keyword>
<reference evidence="2" key="1">
    <citation type="submission" date="2020-12" db="EMBL/GenBank/DDBJ databases">
        <title>Comparative genomics of Clostridium perfringens reveals patterns of host-associated phylogenetic clades and virulence factors.</title>
        <authorList>
            <person name="Smith A.H."/>
            <person name="Geier R."/>
        </authorList>
    </citation>
    <scope>NUCLEOTIDE SEQUENCE</scope>
    <source>
        <strain evidence="2">CHD30677R</strain>
    </source>
</reference>
<dbReference type="RefSeq" id="WP_198634481.1">
    <property type="nucleotide sequence ID" value="NZ_JACOGY010000009.1"/>
</dbReference>
<protein>
    <submittedName>
        <fullName evidence="2">Uncharacterized protein</fullName>
    </submittedName>
</protein>
<evidence type="ECO:0000313" key="2">
    <source>
        <dbReference type="EMBL" id="MBO3359470.1"/>
    </source>
</evidence>
<sequence>MNYDNNNFDKNVLMILCEGIIKITNCVSDSSEITLILQIIAIISLFVISIFTNENN</sequence>